<sequence length="304" mass="33700">MVTILFGAGASFGSGGCSPYAPPLGNDLFFKLNEQGGNFSKLNADIKAKFIEHGFEAGMASIEDDSRNITPMQKEMACYLSKFLIKNDNAYARLFNKLRTELSEITIATLNYDLLIEQAITINGHNVDYNADGKGVSLLKPHGSSNFLPQLPPGWNISGNVIIGGGTYFEGLDTKAVGSHDEVKKWCKNSRNSDLSPVLALYQKGKRIVINNELINNIQRKYVDAISQSNLIFVVGVKYVEHDNHIWDSLSSSNAKIVIVDPYPDDTVRWADTHSLQNVEVMKSGFESVVLQMARMIKKHIRNL</sequence>
<dbReference type="EMBL" id="RJLM01000047">
    <property type="protein sequence ID" value="RWX52719.1"/>
    <property type="molecule type" value="Genomic_DNA"/>
</dbReference>
<gene>
    <name evidence="1" type="ORF">EDI28_25825</name>
</gene>
<dbReference type="OrthoDB" id="7067962at2"/>
<protein>
    <recommendedName>
        <fullName evidence="3">SIR2-like domain-containing protein</fullName>
    </recommendedName>
</protein>
<dbReference type="RefSeq" id="WP_128786671.1">
    <property type="nucleotide sequence ID" value="NZ_RJLM01000047.1"/>
</dbReference>
<name>A0A3S3QPR6_9GAMM</name>
<dbReference type="Proteomes" id="UP000287563">
    <property type="component" value="Unassembled WGS sequence"/>
</dbReference>
<dbReference type="AlphaFoldDB" id="A0A3S3QPR6"/>
<evidence type="ECO:0000313" key="2">
    <source>
        <dbReference type="Proteomes" id="UP000287563"/>
    </source>
</evidence>
<proteinExistence type="predicted"/>
<keyword evidence="2" id="KW-1185">Reference proteome</keyword>
<accession>A0A3S3QPR6</accession>
<reference evidence="1 2" key="1">
    <citation type="submission" date="2018-11" db="EMBL/GenBank/DDBJ databases">
        <title>Photobacterium sp. BEI247 sp. nov., a marine bacterium isolated from Yongle Blue Hole in the South China Sea.</title>
        <authorList>
            <person name="Wang X."/>
        </authorList>
    </citation>
    <scope>NUCLEOTIDE SEQUENCE [LARGE SCALE GENOMIC DNA]</scope>
    <source>
        <strain evidence="2">BEI247</strain>
    </source>
</reference>
<comment type="caution">
    <text evidence="1">The sequence shown here is derived from an EMBL/GenBank/DDBJ whole genome shotgun (WGS) entry which is preliminary data.</text>
</comment>
<evidence type="ECO:0000313" key="1">
    <source>
        <dbReference type="EMBL" id="RWX52719.1"/>
    </source>
</evidence>
<evidence type="ECO:0008006" key="3">
    <source>
        <dbReference type="Google" id="ProtNLM"/>
    </source>
</evidence>
<organism evidence="1 2">
    <name type="scientific">Photobacterium chitinilyticum</name>
    <dbReference type="NCBI Taxonomy" id="2485123"/>
    <lineage>
        <taxon>Bacteria</taxon>
        <taxon>Pseudomonadati</taxon>
        <taxon>Pseudomonadota</taxon>
        <taxon>Gammaproteobacteria</taxon>
        <taxon>Vibrionales</taxon>
        <taxon>Vibrionaceae</taxon>
        <taxon>Photobacterium</taxon>
    </lineage>
</organism>